<keyword evidence="2 5" id="KW-0812">Transmembrane</keyword>
<protein>
    <recommendedName>
        <fullName evidence="6">O-antigen ligase-related domain-containing protein</fullName>
    </recommendedName>
</protein>
<reference evidence="7 8" key="1">
    <citation type="submission" date="2016-01" db="EMBL/GenBank/DDBJ databases">
        <title>Genome Sequences of Twelve Sporeforming Bacillus Species Isolated from Foods.</title>
        <authorList>
            <person name="Berendsen E.M."/>
            <person name="Wells-Bennik M.H."/>
            <person name="Krawcyk A.O."/>
            <person name="De Jong A."/>
            <person name="Holsappel S."/>
            <person name="Eijlander R.T."/>
            <person name="Kuipers O.P."/>
        </authorList>
    </citation>
    <scope>NUCLEOTIDE SEQUENCE [LARGE SCALE GENOMIC DNA]</scope>
    <source>
        <strain evidence="7 8">B4098</strain>
    </source>
</reference>
<dbReference type="AlphaFoldDB" id="A0A150K525"/>
<feature type="transmembrane region" description="Helical" evidence="5">
    <location>
        <begin position="67"/>
        <end position="86"/>
    </location>
</feature>
<evidence type="ECO:0000256" key="5">
    <source>
        <dbReference type="SAM" id="Phobius"/>
    </source>
</evidence>
<dbReference type="PANTHER" id="PTHR37422">
    <property type="entry name" value="TEICHURONIC ACID BIOSYNTHESIS PROTEIN TUAE"/>
    <property type="match status" value="1"/>
</dbReference>
<dbReference type="EMBL" id="LQYG01000024">
    <property type="protein sequence ID" value="KYC64679.1"/>
    <property type="molecule type" value="Genomic_DNA"/>
</dbReference>
<evidence type="ECO:0000256" key="4">
    <source>
        <dbReference type="ARBA" id="ARBA00023136"/>
    </source>
</evidence>
<feature type="transmembrane region" description="Helical" evidence="5">
    <location>
        <begin position="123"/>
        <end position="140"/>
    </location>
</feature>
<dbReference type="PATRIC" id="fig|1398.26.peg.1801"/>
<feature type="domain" description="O-antigen ligase-related" evidence="6">
    <location>
        <begin position="207"/>
        <end position="363"/>
    </location>
</feature>
<accession>A0A150K525</accession>
<feature type="transmembrane region" description="Helical" evidence="5">
    <location>
        <begin position="351"/>
        <end position="373"/>
    </location>
</feature>
<dbReference type="Proteomes" id="UP000075288">
    <property type="component" value="Unassembled WGS sequence"/>
</dbReference>
<feature type="transmembrane region" description="Helical" evidence="5">
    <location>
        <begin position="220"/>
        <end position="239"/>
    </location>
</feature>
<proteinExistence type="predicted"/>
<feature type="transmembrane region" description="Helical" evidence="5">
    <location>
        <begin position="173"/>
        <end position="192"/>
    </location>
</feature>
<name>A0A150K525_HEYCO</name>
<evidence type="ECO:0000259" key="6">
    <source>
        <dbReference type="Pfam" id="PF04932"/>
    </source>
</evidence>
<feature type="transmembrane region" description="Helical" evidence="5">
    <location>
        <begin position="385"/>
        <end position="403"/>
    </location>
</feature>
<keyword evidence="4 5" id="KW-0472">Membrane</keyword>
<dbReference type="Pfam" id="PF04932">
    <property type="entry name" value="Wzy_C"/>
    <property type="match status" value="1"/>
</dbReference>
<dbReference type="GO" id="GO:0016020">
    <property type="term" value="C:membrane"/>
    <property type="evidence" value="ECO:0007669"/>
    <property type="project" value="UniProtKB-SubCell"/>
</dbReference>
<evidence type="ECO:0000256" key="1">
    <source>
        <dbReference type="ARBA" id="ARBA00004141"/>
    </source>
</evidence>
<comment type="caution">
    <text evidence="7">The sequence shown here is derived from an EMBL/GenBank/DDBJ whole genome shotgun (WGS) entry which is preliminary data.</text>
</comment>
<comment type="subcellular location">
    <subcellularLocation>
        <location evidence="1">Membrane</location>
        <topology evidence="1">Multi-pass membrane protein</topology>
    </subcellularLocation>
</comment>
<dbReference type="InterPro" id="IPR007016">
    <property type="entry name" value="O-antigen_ligase-rel_domated"/>
</dbReference>
<feature type="transmembrane region" description="Helical" evidence="5">
    <location>
        <begin position="12"/>
        <end position="28"/>
    </location>
</feature>
<dbReference type="InterPro" id="IPR051533">
    <property type="entry name" value="WaaL-like"/>
</dbReference>
<evidence type="ECO:0000313" key="7">
    <source>
        <dbReference type="EMBL" id="KYC64679.1"/>
    </source>
</evidence>
<sequence>MNMLGSHKRLPKINFLFILFVVTILQNYKIPLPFGYIFMGLAFLAILKNVIPNITINNSDIKLKKEAILVILASFVLLIGNSVLLGSIKYGLILYFPFYLTVFLTLIMILKHGINYIYQFLRQFLYTLNILSVINLYQVIFHKPILLNFLIEKYYNFQLSAIGTTEFRTISVFGHPIVCGLFFTVAFVFNFFILQKGKPTFYIIQSILLVNIYSTHSRSAWLSLVITTLIMLIIQKPKLNFVGIALKKKNLLFYYLAFCVSIVVFVVFMANFTDIKNEIIVRFGDSLSSNSKDLSNLQRTGTIKLILNNFSHSDFINQLFGNGVGMSAYFMRHHTVAIQNFLTTDNQYLTWLYEFGLFGLLVISILLCLLFLNSIRRNKSPYQKATYYSVVVLLIEMFFFDAMGDWTDLKLFLGISVILLSVRGKSELRETEG</sequence>
<evidence type="ECO:0000256" key="2">
    <source>
        <dbReference type="ARBA" id="ARBA00022692"/>
    </source>
</evidence>
<feature type="transmembrane region" description="Helical" evidence="5">
    <location>
        <begin position="92"/>
        <end position="111"/>
    </location>
</feature>
<evidence type="ECO:0000256" key="3">
    <source>
        <dbReference type="ARBA" id="ARBA00022989"/>
    </source>
</evidence>
<feature type="transmembrane region" description="Helical" evidence="5">
    <location>
        <begin position="251"/>
        <end position="272"/>
    </location>
</feature>
<gene>
    <name evidence="7" type="ORF">B4098_3372</name>
</gene>
<organism evidence="7 8">
    <name type="scientific">Heyndrickxia coagulans</name>
    <name type="common">Weizmannia coagulans</name>
    <dbReference type="NCBI Taxonomy" id="1398"/>
    <lineage>
        <taxon>Bacteria</taxon>
        <taxon>Bacillati</taxon>
        <taxon>Bacillota</taxon>
        <taxon>Bacilli</taxon>
        <taxon>Bacillales</taxon>
        <taxon>Bacillaceae</taxon>
        <taxon>Heyndrickxia</taxon>
    </lineage>
</organism>
<dbReference type="PANTHER" id="PTHR37422:SF13">
    <property type="entry name" value="LIPOPOLYSACCHARIDE BIOSYNTHESIS PROTEIN PA4999-RELATED"/>
    <property type="match status" value="1"/>
</dbReference>
<keyword evidence="3 5" id="KW-1133">Transmembrane helix</keyword>
<evidence type="ECO:0000313" key="8">
    <source>
        <dbReference type="Proteomes" id="UP000075288"/>
    </source>
</evidence>